<dbReference type="VEuPathDB" id="FungiDB:PTTG_00988"/>
<reference evidence="6" key="4">
    <citation type="submission" date="2025-05" db="UniProtKB">
        <authorList>
            <consortium name="EnsemblFungi"/>
        </authorList>
    </citation>
    <scope>IDENTIFICATION</scope>
    <source>
        <strain evidence="6">isolate 1-1 / race 1 (BBBD)</strain>
    </source>
</reference>
<dbReference type="PANTHER" id="PTHR23240:SF8">
    <property type="entry name" value="PROTEIN ARTEMIS"/>
    <property type="match status" value="1"/>
</dbReference>
<dbReference type="Gene3D" id="3.60.15.10">
    <property type="entry name" value="Ribonuclease Z/Hydroxyacylglutathione hydrolase-like"/>
    <property type="match status" value="1"/>
</dbReference>
<organism evidence="5">
    <name type="scientific">Puccinia triticina (isolate 1-1 / race 1 (BBBD))</name>
    <name type="common">Brown leaf rust fungus</name>
    <dbReference type="NCBI Taxonomy" id="630390"/>
    <lineage>
        <taxon>Eukaryota</taxon>
        <taxon>Fungi</taxon>
        <taxon>Dikarya</taxon>
        <taxon>Basidiomycota</taxon>
        <taxon>Pucciniomycotina</taxon>
        <taxon>Pucciniomycetes</taxon>
        <taxon>Pucciniales</taxon>
        <taxon>Pucciniaceae</taxon>
        <taxon>Puccinia</taxon>
    </lineage>
</organism>
<reference evidence="5" key="2">
    <citation type="submission" date="2016-05" db="EMBL/GenBank/DDBJ databases">
        <title>Comparative analysis highlights variable genome content of wheat rusts and divergence of the mating loci.</title>
        <authorList>
            <person name="Cuomo C.A."/>
            <person name="Bakkeren G."/>
            <person name="Szabo L."/>
            <person name="Khalil H."/>
            <person name="Joly D."/>
            <person name="Goldberg J."/>
            <person name="Young S."/>
            <person name="Zeng Q."/>
            <person name="Fellers J."/>
        </authorList>
    </citation>
    <scope>NUCLEOTIDE SEQUENCE [LARGE SCALE GENOMIC DNA]</scope>
    <source>
        <strain evidence="5">1-1 BBBD Race 1</strain>
    </source>
</reference>
<evidence type="ECO:0000256" key="2">
    <source>
        <dbReference type="ARBA" id="ARBA00022801"/>
    </source>
</evidence>
<evidence type="ECO:0000313" key="7">
    <source>
        <dbReference type="Proteomes" id="UP000005240"/>
    </source>
</evidence>
<reference evidence="6 7" key="3">
    <citation type="journal article" date="2017" name="G3 (Bethesda)">
        <title>Comparative analysis highlights variable genome content of wheat rusts and divergence of the mating loci.</title>
        <authorList>
            <person name="Cuomo C.A."/>
            <person name="Bakkeren G."/>
            <person name="Khalil H.B."/>
            <person name="Panwar V."/>
            <person name="Joly D."/>
            <person name="Linning R."/>
            <person name="Sakthikumar S."/>
            <person name="Song X."/>
            <person name="Adiconis X."/>
            <person name="Fan L."/>
            <person name="Goldberg J.M."/>
            <person name="Levin J.Z."/>
            <person name="Young S."/>
            <person name="Zeng Q."/>
            <person name="Anikster Y."/>
            <person name="Bruce M."/>
            <person name="Wang M."/>
            <person name="Yin C."/>
            <person name="McCallum B."/>
            <person name="Szabo L.J."/>
            <person name="Hulbert S."/>
            <person name="Chen X."/>
            <person name="Fellers J.P."/>
        </authorList>
    </citation>
    <scope>NUCLEOTIDE SEQUENCE</scope>
    <source>
        <strain evidence="7">Isolate 1-1 / race 1 (BBBD)</strain>
        <strain evidence="6">isolate 1-1 / race 1 (BBBD)</strain>
    </source>
</reference>
<feature type="region of interest" description="Disordered" evidence="4">
    <location>
        <begin position="188"/>
        <end position="219"/>
    </location>
</feature>
<proteinExistence type="predicted"/>
<dbReference type="GO" id="GO:0036297">
    <property type="term" value="P:interstrand cross-link repair"/>
    <property type="evidence" value="ECO:0007669"/>
    <property type="project" value="TreeGrafter"/>
</dbReference>
<evidence type="ECO:0000256" key="1">
    <source>
        <dbReference type="ARBA" id="ARBA00022722"/>
    </source>
</evidence>
<dbReference type="GO" id="GO:0006303">
    <property type="term" value="P:double-strand break repair via nonhomologous end joining"/>
    <property type="evidence" value="ECO:0007669"/>
    <property type="project" value="TreeGrafter"/>
</dbReference>
<dbReference type="PANTHER" id="PTHR23240">
    <property type="entry name" value="DNA CROSS-LINK REPAIR PROTEIN PSO2/SNM1-RELATED"/>
    <property type="match status" value="1"/>
</dbReference>
<dbReference type="GO" id="GO:0035312">
    <property type="term" value="F:5'-3' DNA exonuclease activity"/>
    <property type="evidence" value="ECO:0007669"/>
    <property type="project" value="TreeGrafter"/>
</dbReference>
<feature type="region of interest" description="Disordered" evidence="4">
    <location>
        <begin position="676"/>
        <end position="707"/>
    </location>
</feature>
<feature type="compositionally biased region" description="Polar residues" evidence="4">
    <location>
        <begin position="337"/>
        <end position="353"/>
    </location>
</feature>
<evidence type="ECO:0000256" key="3">
    <source>
        <dbReference type="ARBA" id="ARBA00022839"/>
    </source>
</evidence>
<keyword evidence="2" id="KW-0378">Hydrolase</keyword>
<dbReference type="GO" id="GO:0003684">
    <property type="term" value="F:damaged DNA binding"/>
    <property type="evidence" value="ECO:0007669"/>
    <property type="project" value="TreeGrafter"/>
</dbReference>
<keyword evidence="7" id="KW-1185">Reference proteome</keyword>
<dbReference type="Gene3D" id="3.40.50.12650">
    <property type="match status" value="1"/>
</dbReference>
<dbReference type="EMBL" id="ADAS02000019">
    <property type="protein sequence ID" value="OAV96544.1"/>
    <property type="molecule type" value="Genomic_DNA"/>
</dbReference>
<feature type="compositionally biased region" description="Polar residues" evidence="4">
    <location>
        <begin position="592"/>
        <end position="602"/>
    </location>
</feature>
<name>A0A180GVL2_PUCT1</name>
<feature type="region of interest" description="Disordered" evidence="4">
    <location>
        <begin position="337"/>
        <end position="360"/>
    </location>
</feature>
<dbReference type="SUPFAM" id="SSF56281">
    <property type="entry name" value="Metallo-hydrolase/oxidoreductase"/>
    <property type="match status" value="1"/>
</dbReference>
<dbReference type="InterPro" id="IPR036866">
    <property type="entry name" value="RibonucZ/Hydroxyglut_hydro"/>
</dbReference>
<evidence type="ECO:0000313" key="5">
    <source>
        <dbReference type="EMBL" id="OAV96544.1"/>
    </source>
</evidence>
<gene>
    <name evidence="5" type="ORF">PTTG_00988</name>
</gene>
<accession>A0A180GVL2</accession>
<feature type="region of interest" description="Disordered" evidence="4">
    <location>
        <begin position="546"/>
        <end position="657"/>
    </location>
</feature>
<reference evidence="5" key="1">
    <citation type="submission" date="2009-11" db="EMBL/GenBank/DDBJ databases">
        <authorList>
            <consortium name="The Broad Institute Genome Sequencing Platform"/>
            <person name="Ward D."/>
            <person name="Feldgarden M."/>
            <person name="Earl A."/>
            <person name="Young S.K."/>
            <person name="Zeng Q."/>
            <person name="Koehrsen M."/>
            <person name="Alvarado L."/>
            <person name="Berlin A."/>
            <person name="Bochicchio J."/>
            <person name="Borenstein D."/>
            <person name="Chapman S.B."/>
            <person name="Chen Z."/>
            <person name="Engels R."/>
            <person name="Freedman E."/>
            <person name="Gellesch M."/>
            <person name="Goldberg J."/>
            <person name="Griggs A."/>
            <person name="Gujja S."/>
            <person name="Heilman E."/>
            <person name="Heiman D."/>
            <person name="Hepburn T."/>
            <person name="Howarth C."/>
            <person name="Jen D."/>
            <person name="Larson L."/>
            <person name="Lewis B."/>
            <person name="Mehta T."/>
            <person name="Park D."/>
            <person name="Pearson M."/>
            <person name="Roberts A."/>
            <person name="Saif S."/>
            <person name="Shea T."/>
            <person name="Shenoy N."/>
            <person name="Sisk P."/>
            <person name="Stolte C."/>
            <person name="Sykes S."/>
            <person name="Thomson T."/>
            <person name="Walk T."/>
            <person name="White J."/>
            <person name="Yandava C."/>
            <person name="Izard J."/>
            <person name="Baranova O.V."/>
            <person name="Blanton J.M."/>
            <person name="Tanner A.C."/>
            <person name="Dewhirst F.E."/>
            <person name="Haas B."/>
            <person name="Nusbaum C."/>
            <person name="Birren B."/>
        </authorList>
    </citation>
    <scope>NUCLEOTIDE SEQUENCE [LARGE SCALE GENOMIC DNA]</scope>
    <source>
        <strain evidence="5">1-1 BBBD Race 1</strain>
    </source>
</reference>
<dbReference type="GO" id="GO:0000723">
    <property type="term" value="P:telomere maintenance"/>
    <property type="evidence" value="ECO:0007669"/>
    <property type="project" value="TreeGrafter"/>
</dbReference>
<dbReference type="OrthoDB" id="5561659at2759"/>
<keyword evidence="1" id="KW-0540">Nuclease</keyword>
<evidence type="ECO:0000256" key="4">
    <source>
        <dbReference type="SAM" id="MobiDB-lite"/>
    </source>
</evidence>
<dbReference type="AlphaFoldDB" id="A0A180GVL2"/>
<dbReference type="Proteomes" id="UP000005240">
    <property type="component" value="Unassembled WGS sequence"/>
</dbReference>
<dbReference type="STRING" id="630390.A0A180GVL2"/>
<keyword evidence="3" id="KW-0269">Exonuclease</keyword>
<feature type="region of interest" description="Disordered" evidence="4">
    <location>
        <begin position="762"/>
        <end position="783"/>
    </location>
</feature>
<protein>
    <submittedName>
        <fullName evidence="6">DRMBL domain-containing protein</fullName>
    </submittedName>
</protein>
<dbReference type="EnsemblFungi" id="PTTG_00988-t43_1">
    <property type="protein sequence ID" value="PTTG_00988-t43_1-p1"/>
    <property type="gene ID" value="PTTG_00988"/>
</dbReference>
<evidence type="ECO:0000313" key="6">
    <source>
        <dbReference type="EnsemblFungi" id="PTTG_00988-t43_1-p1"/>
    </source>
</evidence>
<sequence length="840" mass="95441">MSTFDGFIREFDGLVRVDNFQQNDRLPLKCRSSVVYLLSHAHSDHMAGLDKFDGSMIYCSELTKSIVLNIRPVKARVNEADGVRNGKMVRTYRNLLPKQSGGVGLLIALKPYEPEDIPVNIEGHSNCRVTLIPANHCPGSAMFLIQMSNRNVLYTGDIRAEPWWVESLTKEPQLAPFVVSPQGINQRLIRPPPGLNHQDERSPKMISHQPPSDSKAKPSLPFTQLDNIYLDTSSLLTKFDVLTKEDAIKITIEMMSTYPDDTRFFINSWTWGYEELLQRIITHFKTLIHVDQYKHQIYTQPMFKKHFPLLSAHVTLRPKVSRFHACERTRRCSQVFDISQKSPEPQSPNSGTETRGARHQEPRIVCVNPSEFTTQQWSSWKADLDIQLAEAARHSSKNPKSKHDPWPTLLLCPLTRHSSFKEILNFISAFRPKRIFPNTTSADTGFIEFYAIPKLFGSLLDSGFAEEMQKQTTRFIKDYEHRHKKKLANNITSIDLLDWKDSHFDSLEKFFKKYEKLDCESPKNQSIREQNFPTTTLHDKHKAAQFLGGPSSAKNLDCSVPPGPTEIEFSVEERSCGSQTDASDSETEPETQRYQSSETCRTNLEESSETSGSIRQGTAGEVDRALQGARHTYEEASYTSEEASRAPQEAIISRHSSRTTQIPLDLAYISRIASTPPSTVRKDLPPFQDPPSSPAELVPTNLSESRSSSSGFDLCCEKRLLSKCAAKLQVLHRQRALKASELAEQLHEYEQVRNRLEYEYHDDSHKSKRRKKSIGAIDRTSDTESLSESSSSIIIIDNPNDPLLLWIKVRNSIVKLTDLRAKTSYWSQLGVKAILRTTTI</sequence>